<accession>A0A3D8JCK2</accession>
<organism evidence="2 3">
    <name type="scientific">Helicobacter anseris</name>
    <dbReference type="NCBI Taxonomy" id="375926"/>
    <lineage>
        <taxon>Bacteria</taxon>
        <taxon>Pseudomonadati</taxon>
        <taxon>Campylobacterota</taxon>
        <taxon>Epsilonproteobacteria</taxon>
        <taxon>Campylobacterales</taxon>
        <taxon>Helicobacteraceae</taxon>
        <taxon>Helicobacter</taxon>
    </lineage>
</organism>
<dbReference type="AlphaFoldDB" id="A0A3D8JCK2"/>
<evidence type="ECO:0000313" key="2">
    <source>
        <dbReference type="EMBL" id="RDU74584.1"/>
    </source>
</evidence>
<dbReference type="Proteomes" id="UP000256695">
    <property type="component" value="Unassembled WGS sequence"/>
</dbReference>
<evidence type="ECO:0000259" key="1">
    <source>
        <dbReference type="Pfam" id="PF14213"/>
    </source>
</evidence>
<dbReference type="OrthoDB" id="5329630at2"/>
<proteinExistence type="predicted"/>
<dbReference type="RefSeq" id="WP_115578293.1">
    <property type="nucleotide sequence ID" value="NZ_NXLX01000001.1"/>
</dbReference>
<sequence length="105" mass="11943">MQENVLHIKHQFNGLDFLGSRGSGEVLRDLILQDIEMERRVVLDFEGIIGISHAFADEVFGLLFVKIGLEKIKQFLKITNAVQIIKDLANFAILDRKKSQSVQSF</sequence>
<protein>
    <recommendedName>
        <fullName evidence="1">DUF4325 domain-containing protein</fullName>
    </recommendedName>
</protein>
<feature type="domain" description="DUF4325" evidence="1">
    <location>
        <begin position="23"/>
        <end position="82"/>
    </location>
</feature>
<name>A0A3D8JCK2_9HELI</name>
<reference evidence="2 3" key="1">
    <citation type="submission" date="2018-04" db="EMBL/GenBank/DDBJ databases">
        <title>Novel Campyloabacter and Helicobacter Species and Strains.</title>
        <authorList>
            <person name="Mannion A.J."/>
            <person name="Shen Z."/>
            <person name="Fox J.G."/>
        </authorList>
    </citation>
    <scope>NUCLEOTIDE SEQUENCE [LARGE SCALE GENOMIC DNA]</scope>
    <source>
        <strain evidence="2 3">MIT 04-9362</strain>
    </source>
</reference>
<dbReference type="InterPro" id="IPR025474">
    <property type="entry name" value="DUF4325"/>
</dbReference>
<evidence type="ECO:0000313" key="3">
    <source>
        <dbReference type="Proteomes" id="UP000256695"/>
    </source>
</evidence>
<dbReference type="EMBL" id="NXLX01000001">
    <property type="protein sequence ID" value="RDU74584.1"/>
    <property type="molecule type" value="Genomic_DNA"/>
</dbReference>
<comment type="caution">
    <text evidence="2">The sequence shown here is derived from an EMBL/GenBank/DDBJ whole genome shotgun (WGS) entry which is preliminary data.</text>
</comment>
<dbReference type="Pfam" id="PF14213">
    <property type="entry name" value="DUF4325"/>
    <property type="match status" value="1"/>
</dbReference>
<gene>
    <name evidence="2" type="ORF">CQA57_00610</name>
</gene>
<keyword evidence="3" id="KW-1185">Reference proteome</keyword>